<organism evidence="1 2">
    <name type="scientific">Nitrospira moscoviensis</name>
    <dbReference type="NCBI Taxonomy" id="42253"/>
    <lineage>
        <taxon>Bacteria</taxon>
        <taxon>Pseudomonadati</taxon>
        <taxon>Nitrospirota</taxon>
        <taxon>Nitrospiria</taxon>
        <taxon>Nitrospirales</taxon>
        <taxon>Nitrospiraceae</taxon>
        <taxon>Nitrospira</taxon>
    </lineage>
</organism>
<accession>A0A0K2GIF0</accession>
<evidence type="ECO:0008006" key="3">
    <source>
        <dbReference type="Google" id="ProtNLM"/>
    </source>
</evidence>
<gene>
    <name evidence="1" type="ORF">NITMOv2_4261</name>
</gene>
<dbReference type="EMBL" id="CP011801">
    <property type="protein sequence ID" value="ALA60639.1"/>
    <property type="molecule type" value="Genomic_DNA"/>
</dbReference>
<protein>
    <recommendedName>
        <fullName evidence="3">Porin</fullName>
    </recommendedName>
</protein>
<keyword evidence="2" id="KW-1185">Reference proteome</keyword>
<reference evidence="1 2" key="1">
    <citation type="journal article" date="2015" name="Proc. Natl. Acad. Sci. U.S.A.">
        <title>Expanded metabolic versatility of ubiquitous nitrite-oxidizing bacteria from the genus Nitrospira.</title>
        <authorList>
            <person name="Koch H."/>
            <person name="Lucker S."/>
            <person name="Albertsen M."/>
            <person name="Kitzinger K."/>
            <person name="Herbold C."/>
            <person name="Spieck E."/>
            <person name="Nielsen P.H."/>
            <person name="Wagner M."/>
            <person name="Daims H."/>
        </authorList>
    </citation>
    <scope>NUCLEOTIDE SEQUENCE [LARGE SCALE GENOMIC DNA]</scope>
    <source>
        <strain evidence="1 2">NSP M-1</strain>
    </source>
</reference>
<sequence>MTESCRYRLLITLVRCAVVLAGVLLQSTLVSAQWSGEIQNNLFYTDDVGLFSATRRLSLQNDPTQPVVDRTGQGSDMVYEPSVDVRRAFDSRWGRTELSAQAQGFVYAGNPVYNHGSYRLRLTQDVASETAVRLYYFYGPNLFLGKNDERRSGKELLVDERVTTHFWSGHLERRVAANVTVRLLGRYGTRQYNEAFSERDTRFWTVGPHVEWMITPRVQLLVGYHYERGLADGRRQSQVHDDISYVNHYASAELVVQAMDRVSVLLGFDYERNNFTSGLADDVHRGAHENVYQGDLEFQYRFTDAMTLKFGCQHGSRKFSFEPTSVSNTNLWLGADFKF</sequence>
<proteinExistence type="predicted"/>
<dbReference type="STRING" id="42253.NITMOv2_4261"/>
<evidence type="ECO:0000313" key="2">
    <source>
        <dbReference type="Proteomes" id="UP000069205"/>
    </source>
</evidence>
<name>A0A0K2GIF0_NITMO</name>
<evidence type="ECO:0000313" key="1">
    <source>
        <dbReference type="EMBL" id="ALA60639.1"/>
    </source>
</evidence>
<dbReference type="PATRIC" id="fig|42253.5.peg.4205"/>
<dbReference type="Proteomes" id="UP000069205">
    <property type="component" value="Chromosome"/>
</dbReference>
<dbReference type="SUPFAM" id="SSF56935">
    <property type="entry name" value="Porins"/>
    <property type="match status" value="1"/>
</dbReference>
<dbReference type="KEGG" id="nmv:NITMOv2_4261"/>
<dbReference type="AlphaFoldDB" id="A0A0K2GIF0"/>